<protein>
    <recommendedName>
        <fullName evidence="4">Secreted protein</fullName>
    </recommendedName>
</protein>
<dbReference type="EMBL" id="BMVN01000009">
    <property type="protein sequence ID" value="GHA25705.1"/>
    <property type="molecule type" value="Genomic_DNA"/>
</dbReference>
<dbReference type="Proteomes" id="UP000653644">
    <property type="component" value="Unassembled WGS sequence"/>
</dbReference>
<comment type="caution">
    <text evidence="2">The sequence shown here is derived from an EMBL/GenBank/DDBJ whole genome shotgun (WGS) entry which is preliminary data.</text>
</comment>
<evidence type="ECO:0000313" key="2">
    <source>
        <dbReference type="EMBL" id="GHA25705.1"/>
    </source>
</evidence>
<accession>A0ABQ3CNH0</accession>
<name>A0ABQ3CNH0_9ACTN</name>
<gene>
    <name evidence="2" type="ORF">GCM10010345_33210</name>
</gene>
<reference evidence="3" key="1">
    <citation type="journal article" date="2019" name="Int. J. Syst. Evol. Microbiol.">
        <title>The Global Catalogue of Microorganisms (GCM) 10K type strain sequencing project: providing services to taxonomists for standard genome sequencing and annotation.</title>
        <authorList>
            <consortium name="The Broad Institute Genomics Platform"/>
            <consortium name="The Broad Institute Genome Sequencing Center for Infectious Disease"/>
            <person name="Wu L."/>
            <person name="Ma J."/>
        </authorList>
    </citation>
    <scope>NUCLEOTIDE SEQUENCE [LARGE SCALE GENOMIC DNA]</scope>
    <source>
        <strain evidence="3">JCM 4733</strain>
    </source>
</reference>
<proteinExistence type="predicted"/>
<evidence type="ECO:0000256" key="1">
    <source>
        <dbReference type="SAM" id="MobiDB-lite"/>
    </source>
</evidence>
<feature type="region of interest" description="Disordered" evidence="1">
    <location>
        <begin position="1"/>
        <end position="27"/>
    </location>
</feature>
<keyword evidence="3" id="KW-1185">Reference proteome</keyword>
<sequence length="96" mass="9470">MRAASTTTVALGAAEAADRSTPVEGAAKAVPARPVAAVVTATATATVRMCGLRNLIRVPPFEGGRSAQPPCDVARLGVTGAGPAPRDNPCGSVMGT</sequence>
<evidence type="ECO:0000313" key="3">
    <source>
        <dbReference type="Proteomes" id="UP000653644"/>
    </source>
</evidence>
<organism evidence="2 3">
    <name type="scientific">Streptomyces canarius</name>
    <dbReference type="NCBI Taxonomy" id="285453"/>
    <lineage>
        <taxon>Bacteria</taxon>
        <taxon>Bacillati</taxon>
        <taxon>Actinomycetota</taxon>
        <taxon>Actinomycetes</taxon>
        <taxon>Kitasatosporales</taxon>
        <taxon>Streptomycetaceae</taxon>
        <taxon>Streptomyces</taxon>
    </lineage>
</organism>
<evidence type="ECO:0008006" key="4">
    <source>
        <dbReference type="Google" id="ProtNLM"/>
    </source>
</evidence>